<evidence type="ECO:0000313" key="2">
    <source>
        <dbReference type="Proteomes" id="UP001597541"/>
    </source>
</evidence>
<dbReference type="InterPro" id="IPR006439">
    <property type="entry name" value="HAD-SF_hydro_IA"/>
</dbReference>
<dbReference type="Proteomes" id="UP001597541">
    <property type="component" value="Unassembled WGS sequence"/>
</dbReference>
<dbReference type="PANTHER" id="PTHR18901">
    <property type="entry name" value="2-DEOXYGLUCOSE-6-PHOSPHATE PHOSPHATASE 2"/>
    <property type="match status" value="1"/>
</dbReference>
<keyword evidence="2" id="KW-1185">Reference proteome</keyword>
<comment type="caution">
    <text evidence="1">The sequence shown here is derived from an EMBL/GenBank/DDBJ whole genome shotgun (WGS) entry which is preliminary data.</text>
</comment>
<keyword evidence="1" id="KW-0378">Hydrolase</keyword>
<organism evidence="1 2">
    <name type="scientific">Paenibacillus gansuensis</name>
    <dbReference type="NCBI Taxonomy" id="306542"/>
    <lineage>
        <taxon>Bacteria</taxon>
        <taxon>Bacillati</taxon>
        <taxon>Bacillota</taxon>
        <taxon>Bacilli</taxon>
        <taxon>Bacillales</taxon>
        <taxon>Paenibacillaceae</taxon>
        <taxon>Paenibacillus</taxon>
    </lineage>
</organism>
<dbReference type="Pfam" id="PF00702">
    <property type="entry name" value="Hydrolase"/>
    <property type="match status" value="1"/>
</dbReference>
<dbReference type="InterPro" id="IPR036412">
    <property type="entry name" value="HAD-like_sf"/>
</dbReference>
<dbReference type="InterPro" id="IPR023214">
    <property type="entry name" value="HAD_sf"/>
</dbReference>
<dbReference type="SUPFAM" id="SSF56784">
    <property type="entry name" value="HAD-like"/>
    <property type="match status" value="1"/>
</dbReference>
<dbReference type="Gene3D" id="1.10.150.240">
    <property type="entry name" value="Putative phosphatase, domain 2"/>
    <property type="match status" value="1"/>
</dbReference>
<protein>
    <submittedName>
        <fullName evidence="1">HAD family hydrolase</fullName>
    </submittedName>
</protein>
<dbReference type="PRINTS" id="PR00413">
    <property type="entry name" value="HADHALOGNASE"/>
</dbReference>
<dbReference type="NCBIfam" id="TIGR01509">
    <property type="entry name" value="HAD-SF-IA-v3"/>
    <property type="match status" value="1"/>
</dbReference>
<evidence type="ECO:0000313" key="1">
    <source>
        <dbReference type="EMBL" id="MFD2612729.1"/>
    </source>
</evidence>
<sequence length="219" mass="24651">MIKAVVFDFDGLILDTETPWYDAFSEIYKEHGAELPIELWGLGVGTSSEHFDPYAYLAECTGSEVDKKQIDELFWVKHGKLMESEKVRPGVVEYLRDARKLGLRIGLASSSPRSWIEKYLRQHGLFEWFEVIKTADDVSRIKPDPELYTAAAAELGVKPEEAVAFEDSPNGTRAAKSAGMYCVIVPNRLTSMLTFDEYDLRISSMAELPLAEVMGRFGN</sequence>
<dbReference type="Gene3D" id="3.40.50.1000">
    <property type="entry name" value="HAD superfamily/HAD-like"/>
    <property type="match status" value="1"/>
</dbReference>
<dbReference type="NCBIfam" id="TIGR01549">
    <property type="entry name" value="HAD-SF-IA-v1"/>
    <property type="match status" value="1"/>
</dbReference>
<dbReference type="CDD" id="cd16423">
    <property type="entry name" value="HAD_BPGM-like"/>
    <property type="match status" value="1"/>
</dbReference>
<dbReference type="SFLD" id="SFLDS00003">
    <property type="entry name" value="Haloacid_Dehalogenase"/>
    <property type="match status" value="1"/>
</dbReference>
<dbReference type="GO" id="GO:0016787">
    <property type="term" value="F:hydrolase activity"/>
    <property type="evidence" value="ECO:0007669"/>
    <property type="project" value="UniProtKB-KW"/>
</dbReference>
<reference evidence="2" key="1">
    <citation type="journal article" date="2019" name="Int. J. Syst. Evol. Microbiol.">
        <title>The Global Catalogue of Microorganisms (GCM) 10K type strain sequencing project: providing services to taxonomists for standard genome sequencing and annotation.</title>
        <authorList>
            <consortium name="The Broad Institute Genomics Platform"/>
            <consortium name="The Broad Institute Genome Sequencing Center for Infectious Disease"/>
            <person name="Wu L."/>
            <person name="Ma J."/>
        </authorList>
    </citation>
    <scope>NUCLEOTIDE SEQUENCE [LARGE SCALE GENOMIC DNA]</scope>
    <source>
        <strain evidence="2">KCTC 3950</strain>
    </source>
</reference>
<proteinExistence type="predicted"/>
<accession>A0ABW5PC93</accession>
<gene>
    <name evidence="1" type="ORF">ACFSUF_09880</name>
</gene>
<dbReference type="InterPro" id="IPR023198">
    <property type="entry name" value="PGP-like_dom2"/>
</dbReference>
<dbReference type="RefSeq" id="WP_377602497.1">
    <property type="nucleotide sequence ID" value="NZ_JBHUME010000007.1"/>
</dbReference>
<dbReference type="EMBL" id="JBHUME010000007">
    <property type="protein sequence ID" value="MFD2612729.1"/>
    <property type="molecule type" value="Genomic_DNA"/>
</dbReference>
<dbReference type="SFLD" id="SFLDG01135">
    <property type="entry name" value="C1.5.6:_HAD__Beta-PGM__Phospha"/>
    <property type="match status" value="1"/>
</dbReference>
<dbReference type="SFLD" id="SFLDG01129">
    <property type="entry name" value="C1.5:_HAD__Beta-PGM__Phosphata"/>
    <property type="match status" value="1"/>
</dbReference>
<name>A0ABW5PC93_9BACL</name>
<dbReference type="PANTHER" id="PTHR18901:SF38">
    <property type="entry name" value="PSEUDOURIDINE-5'-PHOSPHATASE"/>
    <property type="match status" value="1"/>
</dbReference>